<proteinExistence type="inferred from homology"/>
<feature type="region of interest" description="Disordered" evidence="5">
    <location>
        <begin position="208"/>
        <end position="422"/>
    </location>
</feature>
<dbReference type="EMBL" id="CATQJL010000326">
    <property type="protein sequence ID" value="CAJ0610468.1"/>
    <property type="molecule type" value="Genomic_DNA"/>
</dbReference>
<dbReference type="Proteomes" id="UP001176961">
    <property type="component" value="Unassembled WGS sequence"/>
</dbReference>
<comment type="caution">
    <text evidence="6">The sequence shown here is derived from an EMBL/GenBank/DDBJ whole genome shotgun (WGS) entry which is preliminary data.</text>
</comment>
<evidence type="ECO:0000256" key="4">
    <source>
        <dbReference type="ARBA" id="ARBA00022729"/>
    </source>
</evidence>
<keyword evidence="7" id="KW-1185">Reference proteome</keyword>
<accession>A0AA36HH31</accession>
<sequence>MTVCRTILLHLVLLIPLVENTFREQSVVVKGRVNCRGVQQPGTFVQLYDEDALPLFDSDDLLGSVTADDHGVFCVRGVTTEVTDIEPYIYIEHNCGYEGLDQKHFFIRSVPQEFVVEGNFSKKTYHMGDIELLTKDAPVQHYQRRMLIQPDESSEELSLHQQVMLCIPHYVAYKDYYEKVVVEGGTSVQNKTEVEKQAWDELMQRLSTPPAHLLPSGEGAYGETRTHTEERLDTYEHKEFYEERREGVPLGKEEEERERQEEQRRKEEEERIKEEQRREDERRMEEQQRLDELHRAEEQRRIEEERRLEEQRKLDEEKRLEEQRRLDEEKRFEEQKKMEEERRREEERKLDEERRLEEQRLEEQRKAEEQRWLDEEKALEEARMREDEEKKRSGEAAPKEHELPKLELPKEEEQIEREEDELVRQLKEEDERRKLEEEKRRLEEERILAEEKRLKEEEEFRREEDRRYEEQRRKEDEMRKEEDRIREEERRKEEELRREEIRRREEDYRREMEARREEHRRRLEEFKRLEEQRKLEIAKLEQERKTWMEKIRELEGQKRKHLVQVICSRDNVIRTTAIRQYTEGEDPCAGFTRT</sequence>
<dbReference type="Gene3D" id="2.60.40.3330">
    <property type="match status" value="1"/>
</dbReference>
<comment type="similarity">
    <text evidence="2">Belongs to the nematode transthyretin-like family.</text>
</comment>
<dbReference type="InterPro" id="IPR001534">
    <property type="entry name" value="Transthyretin-like"/>
</dbReference>
<dbReference type="InterPro" id="IPR038479">
    <property type="entry name" value="Transthyretin-like_sf"/>
</dbReference>
<dbReference type="PANTHER" id="PTHR21700">
    <property type="entry name" value="TRANSTHYRETIN-LIKE FAMILY PROTEIN-RELATED"/>
    <property type="match status" value="1"/>
</dbReference>
<evidence type="ECO:0000256" key="1">
    <source>
        <dbReference type="ARBA" id="ARBA00004613"/>
    </source>
</evidence>
<reference evidence="6" key="1">
    <citation type="submission" date="2023-07" db="EMBL/GenBank/DDBJ databases">
        <authorList>
            <consortium name="CYATHOMIX"/>
        </authorList>
    </citation>
    <scope>NUCLEOTIDE SEQUENCE</scope>
    <source>
        <strain evidence="6">N/A</strain>
    </source>
</reference>
<dbReference type="AlphaFoldDB" id="A0AA36HH31"/>
<comment type="subcellular location">
    <subcellularLocation>
        <location evidence="1">Secreted</location>
    </subcellularLocation>
</comment>
<evidence type="ECO:0000256" key="2">
    <source>
        <dbReference type="ARBA" id="ARBA00010112"/>
    </source>
</evidence>
<evidence type="ECO:0000313" key="7">
    <source>
        <dbReference type="Proteomes" id="UP001176961"/>
    </source>
</evidence>
<dbReference type="PANTHER" id="PTHR21700:SF54">
    <property type="entry name" value="TRANSTHYRETIN-LIKE FAMILY PROTEIN"/>
    <property type="match status" value="1"/>
</dbReference>
<keyword evidence="3" id="KW-0964">Secreted</keyword>
<keyword evidence="4" id="KW-0732">Signal</keyword>
<gene>
    <name evidence="6" type="ORF">CYNAS_LOCUS22451</name>
</gene>
<feature type="region of interest" description="Disordered" evidence="5">
    <location>
        <begin position="456"/>
        <end position="498"/>
    </location>
</feature>
<name>A0AA36HH31_CYLNA</name>
<dbReference type="Pfam" id="PF01060">
    <property type="entry name" value="TTR-52"/>
    <property type="match status" value="1"/>
</dbReference>
<dbReference type="GO" id="GO:0005576">
    <property type="term" value="C:extracellular region"/>
    <property type="evidence" value="ECO:0007669"/>
    <property type="project" value="UniProtKB-SubCell"/>
</dbReference>
<evidence type="ECO:0000256" key="3">
    <source>
        <dbReference type="ARBA" id="ARBA00022525"/>
    </source>
</evidence>
<evidence type="ECO:0000256" key="5">
    <source>
        <dbReference type="SAM" id="MobiDB-lite"/>
    </source>
</evidence>
<organism evidence="6 7">
    <name type="scientific">Cylicocyclus nassatus</name>
    <name type="common">Nematode worm</name>
    <dbReference type="NCBI Taxonomy" id="53992"/>
    <lineage>
        <taxon>Eukaryota</taxon>
        <taxon>Metazoa</taxon>
        <taxon>Ecdysozoa</taxon>
        <taxon>Nematoda</taxon>
        <taxon>Chromadorea</taxon>
        <taxon>Rhabditida</taxon>
        <taxon>Rhabditina</taxon>
        <taxon>Rhabditomorpha</taxon>
        <taxon>Strongyloidea</taxon>
        <taxon>Strongylidae</taxon>
        <taxon>Cylicocyclus</taxon>
    </lineage>
</organism>
<evidence type="ECO:0008006" key="8">
    <source>
        <dbReference type="Google" id="ProtNLM"/>
    </source>
</evidence>
<feature type="compositionally biased region" description="Basic and acidic residues" evidence="5">
    <location>
        <begin position="224"/>
        <end position="412"/>
    </location>
</feature>
<protein>
    <recommendedName>
        <fullName evidence="8">Transthyretin-like family protein</fullName>
    </recommendedName>
</protein>
<evidence type="ECO:0000313" key="6">
    <source>
        <dbReference type="EMBL" id="CAJ0610468.1"/>
    </source>
</evidence>
<dbReference type="GO" id="GO:0009986">
    <property type="term" value="C:cell surface"/>
    <property type="evidence" value="ECO:0007669"/>
    <property type="project" value="InterPro"/>
</dbReference>